<dbReference type="SUPFAM" id="SSF159594">
    <property type="entry name" value="XCC0632-like"/>
    <property type="match status" value="1"/>
</dbReference>
<accession>A0A1I0QTZ7</accession>
<keyword evidence="1" id="KW-0732">Signal</keyword>
<dbReference type="Proteomes" id="UP000199167">
    <property type="component" value="Unassembled WGS sequence"/>
</dbReference>
<reference evidence="3 4" key="1">
    <citation type="submission" date="2016-10" db="EMBL/GenBank/DDBJ databases">
        <authorList>
            <person name="de Groot N.N."/>
        </authorList>
    </citation>
    <scope>NUCLEOTIDE SEQUENCE [LARGE SCALE GENOMIC DNA]</scope>
    <source>
        <strain evidence="3 4">DSM 17925</strain>
    </source>
</reference>
<gene>
    <name evidence="3" type="ORF">SAMN04488515_2186</name>
</gene>
<feature type="chain" id="PRO_5011520566" evidence="1">
    <location>
        <begin position="22"/>
        <end position="209"/>
    </location>
</feature>
<evidence type="ECO:0000256" key="1">
    <source>
        <dbReference type="SAM" id="SignalP"/>
    </source>
</evidence>
<organism evidence="3 4">
    <name type="scientific">Cognatiyoonia koreensis</name>
    <dbReference type="NCBI Taxonomy" id="364200"/>
    <lineage>
        <taxon>Bacteria</taxon>
        <taxon>Pseudomonadati</taxon>
        <taxon>Pseudomonadota</taxon>
        <taxon>Alphaproteobacteria</taxon>
        <taxon>Rhodobacterales</taxon>
        <taxon>Paracoccaceae</taxon>
        <taxon>Cognatiyoonia</taxon>
    </lineage>
</organism>
<dbReference type="OrthoDB" id="9808689at2"/>
<feature type="domain" description="ABC-type transport auxiliary lipoprotein component" evidence="2">
    <location>
        <begin position="36"/>
        <end position="198"/>
    </location>
</feature>
<dbReference type="EMBL" id="FOIZ01000001">
    <property type="protein sequence ID" value="SEW30871.1"/>
    <property type="molecule type" value="Genomic_DNA"/>
</dbReference>
<evidence type="ECO:0000259" key="2">
    <source>
        <dbReference type="Pfam" id="PF03886"/>
    </source>
</evidence>
<name>A0A1I0QTZ7_9RHOB</name>
<dbReference type="STRING" id="364200.SAMN04488515_2186"/>
<proteinExistence type="predicted"/>
<dbReference type="AlphaFoldDB" id="A0A1I0QTZ7"/>
<protein>
    <submittedName>
        <fullName evidence="3">Cholesterol transport system auxiliary component</fullName>
    </submittedName>
</protein>
<keyword evidence="4" id="KW-1185">Reference proteome</keyword>
<dbReference type="RefSeq" id="WP_089993866.1">
    <property type="nucleotide sequence ID" value="NZ_FOIZ01000001.1"/>
</dbReference>
<sequence>MTSLARFLAVMFAAAALSGCAAISALTDASTPLEVYELRSPVDITPRQGRTLPLDVIVELPTSSGTLETDRIMIRPNALQAQYLPEVRWSDATPVMVQNLMLRAVEATSAVRYVGRKPLGLSGDYAVVTELLDFHAEVGADGETAVIQQRMIVRLVRERDASIVASRTFKASAVSPTLDTPDLVAAFDVASNQLFTQFADWIVTALSAR</sequence>
<dbReference type="Pfam" id="PF03886">
    <property type="entry name" value="ABC_trans_aux"/>
    <property type="match status" value="1"/>
</dbReference>
<evidence type="ECO:0000313" key="4">
    <source>
        <dbReference type="Proteomes" id="UP000199167"/>
    </source>
</evidence>
<dbReference type="InterPro" id="IPR005586">
    <property type="entry name" value="ABC_trans_aux"/>
</dbReference>
<dbReference type="Gene3D" id="3.40.50.10610">
    <property type="entry name" value="ABC-type transport auxiliary lipoprotein component"/>
    <property type="match status" value="1"/>
</dbReference>
<feature type="signal peptide" evidence="1">
    <location>
        <begin position="1"/>
        <end position="21"/>
    </location>
</feature>
<dbReference type="PROSITE" id="PS51257">
    <property type="entry name" value="PROKAR_LIPOPROTEIN"/>
    <property type="match status" value="1"/>
</dbReference>
<evidence type="ECO:0000313" key="3">
    <source>
        <dbReference type="EMBL" id="SEW30871.1"/>
    </source>
</evidence>